<keyword evidence="4 10" id="KW-0812">Transmembrane</keyword>
<dbReference type="EMBL" id="CP137641">
    <property type="protein sequence ID" value="WOX56726.1"/>
    <property type="molecule type" value="Genomic_DNA"/>
</dbReference>
<keyword evidence="3" id="KW-0050">Antiport</keyword>
<evidence type="ECO:0000313" key="12">
    <source>
        <dbReference type="EMBL" id="WOX56726.1"/>
    </source>
</evidence>
<dbReference type="PANTHER" id="PTHR43562:SF3">
    <property type="entry name" value="SODIUM ION_PROTON EXCHANGER (EUROFUNG)"/>
    <property type="match status" value="1"/>
</dbReference>
<sequence>MESALSIEFQLSLLLFLALAGYLLASRINQSATIGAILVGVLVGPSALGWITYTDFVASLAHMGAIILLFAIGFEFDIKDILKLRNGVIAFFGVVVPWIGGYATSVLFGFDFATAVFVGAALTATSTAITANVLKEIGMLQTDAAKAIIGAAVIDDVLSLLALSVSMDLVSGGVSVEALAITVVQALGFVVVAGGIGVLGVRRLIQRMDTSVLARKFPGFVFVFALMLAFLYAMLADMVGLSGIVGAFLAGVAFSGVEIRQSRSVTEGAEYFQIVFASIFFISLGILVDLQALTSEIALFTAALTVVALVTKIIGCGLPARVMGMCREDSLIVGFGMAARGEVTMIVALIGLNSGFIDQGIFVACVVMSLLTTLITPIIYRSWFFKGAYCSTTE</sequence>
<protein>
    <submittedName>
        <fullName evidence="12">Cation:proton antiporter</fullName>
    </submittedName>
</protein>
<dbReference type="AlphaFoldDB" id="A0ABD8ACQ7"/>
<evidence type="ECO:0000256" key="9">
    <source>
        <dbReference type="ARBA" id="ARBA00023201"/>
    </source>
</evidence>
<feature type="transmembrane region" description="Helical" evidence="10">
    <location>
        <begin position="88"/>
        <end position="110"/>
    </location>
</feature>
<keyword evidence="7" id="KW-0406">Ion transport</keyword>
<evidence type="ECO:0000256" key="1">
    <source>
        <dbReference type="ARBA" id="ARBA00004141"/>
    </source>
</evidence>
<organism evidence="12 13">
    <name type="scientific">Methanoculleus palmolei</name>
    <dbReference type="NCBI Taxonomy" id="72612"/>
    <lineage>
        <taxon>Archaea</taxon>
        <taxon>Methanobacteriati</taxon>
        <taxon>Methanobacteriota</taxon>
        <taxon>Stenosarchaea group</taxon>
        <taxon>Methanomicrobia</taxon>
        <taxon>Methanomicrobiales</taxon>
        <taxon>Methanomicrobiaceae</taxon>
        <taxon>Methanoculleus</taxon>
    </lineage>
</organism>
<keyword evidence="13" id="KW-1185">Reference proteome</keyword>
<feature type="transmembrane region" description="Helical" evidence="10">
    <location>
        <begin position="330"/>
        <end position="354"/>
    </location>
</feature>
<evidence type="ECO:0000256" key="10">
    <source>
        <dbReference type="SAM" id="Phobius"/>
    </source>
</evidence>
<dbReference type="PANTHER" id="PTHR43562">
    <property type="entry name" value="NAPA-TYPE SODIUM/HYDROGEN ANTIPORTER"/>
    <property type="match status" value="1"/>
</dbReference>
<proteinExistence type="predicted"/>
<evidence type="ECO:0000256" key="2">
    <source>
        <dbReference type="ARBA" id="ARBA00022448"/>
    </source>
</evidence>
<accession>A0ABD8ACQ7</accession>
<dbReference type="Proteomes" id="UP001626603">
    <property type="component" value="Chromosome"/>
</dbReference>
<dbReference type="InterPro" id="IPR006153">
    <property type="entry name" value="Cation/H_exchanger_TM"/>
</dbReference>
<dbReference type="Gene3D" id="1.20.1530.20">
    <property type="match status" value="1"/>
</dbReference>
<dbReference type="InterPro" id="IPR038770">
    <property type="entry name" value="Na+/solute_symporter_sf"/>
</dbReference>
<name>A0ABD8ACQ7_9EURY</name>
<dbReference type="GO" id="GO:0015297">
    <property type="term" value="F:antiporter activity"/>
    <property type="evidence" value="ECO:0007669"/>
    <property type="project" value="UniProtKB-KW"/>
</dbReference>
<keyword evidence="2" id="KW-0813">Transport</keyword>
<keyword evidence="5 10" id="KW-1133">Transmembrane helix</keyword>
<evidence type="ECO:0000256" key="3">
    <source>
        <dbReference type="ARBA" id="ARBA00022449"/>
    </source>
</evidence>
<evidence type="ECO:0000256" key="5">
    <source>
        <dbReference type="ARBA" id="ARBA00022989"/>
    </source>
</evidence>
<feature type="transmembrane region" description="Helical" evidence="10">
    <location>
        <begin position="57"/>
        <end position="76"/>
    </location>
</feature>
<reference evidence="12 13" key="1">
    <citation type="submission" date="2023-10" db="EMBL/GenBank/DDBJ databases">
        <title>The complete genome sequence of Methanoculleus palmolei DSM 4273.</title>
        <authorList>
            <person name="Lai S.-J."/>
            <person name="You Y.-T."/>
            <person name="Chen S.-C."/>
        </authorList>
    </citation>
    <scope>NUCLEOTIDE SEQUENCE [LARGE SCALE GENOMIC DNA]</scope>
    <source>
        <strain evidence="12 13">DSM 4273</strain>
    </source>
</reference>
<comment type="subcellular location">
    <subcellularLocation>
        <location evidence="1">Membrane</location>
        <topology evidence="1">Multi-pass membrane protein</topology>
    </subcellularLocation>
</comment>
<evidence type="ECO:0000256" key="8">
    <source>
        <dbReference type="ARBA" id="ARBA00023136"/>
    </source>
</evidence>
<evidence type="ECO:0000256" key="7">
    <source>
        <dbReference type="ARBA" id="ARBA00023065"/>
    </source>
</evidence>
<feature type="transmembrane region" description="Helical" evidence="10">
    <location>
        <begin position="241"/>
        <end position="259"/>
    </location>
</feature>
<dbReference type="GO" id="GO:0016020">
    <property type="term" value="C:membrane"/>
    <property type="evidence" value="ECO:0007669"/>
    <property type="project" value="UniProtKB-SubCell"/>
</dbReference>
<feature type="transmembrane region" description="Helical" evidence="10">
    <location>
        <begin position="360"/>
        <end position="380"/>
    </location>
</feature>
<feature type="transmembrane region" description="Helical" evidence="10">
    <location>
        <begin position="32"/>
        <end position="51"/>
    </location>
</feature>
<evidence type="ECO:0000256" key="4">
    <source>
        <dbReference type="ARBA" id="ARBA00022692"/>
    </source>
</evidence>
<evidence type="ECO:0000259" key="11">
    <source>
        <dbReference type="Pfam" id="PF00999"/>
    </source>
</evidence>
<gene>
    <name evidence="12" type="ORF">R6Y95_08420</name>
</gene>
<feature type="transmembrane region" description="Helical" evidence="10">
    <location>
        <begin position="217"/>
        <end position="235"/>
    </location>
</feature>
<feature type="transmembrane region" description="Helical" evidence="10">
    <location>
        <begin position="297"/>
        <end position="318"/>
    </location>
</feature>
<feature type="domain" description="Cation/H+ exchanger transmembrane" evidence="11">
    <location>
        <begin position="16"/>
        <end position="383"/>
    </location>
</feature>
<evidence type="ECO:0000256" key="6">
    <source>
        <dbReference type="ARBA" id="ARBA00023053"/>
    </source>
</evidence>
<keyword evidence="9" id="KW-0739">Sodium transport</keyword>
<feature type="transmembrane region" description="Helical" evidence="10">
    <location>
        <begin position="147"/>
        <end position="167"/>
    </location>
</feature>
<evidence type="ECO:0000313" key="13">
    <source>
        <dbReference type="Proteomes" id="UP001626603"/>
    </source>
</evidence>
<feature type="transmembrane region" description="Helical" evidence="10">
    <location>
        <begin position="116"/>
        <end position="135"/>
    </location>
</feature>
<feature type="transmembrane region" description="Helical" evidence="10">
    <location>
        <begin position="6"/>
        <end position="25"/>
    </location>
</feature>
<keyword evidence="8 10" id="KW-0472">Membrane</keyword>
<keyword evidence="6" id="KW-0915">Sodium</keyword>
<feature type="transmembrane region" description="Helical" evidence="10">
    <location>
        <begin position="179"/>
        <end position="205"/>
    </location>
</feature>
<feature type="transmembrane region" description="Helical" evidence="10">
    <location>
        <begin position="271"/>
        <end position="291"/>
    </location>
</feature>
<dbReference type="GO" id="GO:0006814">
    <property type="term" value="P:sodium ion transport"/>
    <property type="evidence" value="ECO:0007669"/>
    <property type="project" value="UniProtKB-KW"/>
</dbReference>
<dbReference type="Pfam" id="PF00999">
    <property type="entry name" value="Na_H_Exchanger"/>
    <property type="match status" value="1"/>
</dbReference>